<feature type="domain" description="ARMC9 CTLH-like" evidence="2">
    <location>
        <begin position="196"/>
        <end position="257"/>
    </location>
</feature>
<comment type="caution">
    <text evidence="3">The sequence shown here is derived from an EMBL/GenBank/DDBJ whole genome shotgun (WGS) entry which is preliminary data.</text>
</comment>
<reference evidence="3 4" key="1">
    <citation type="journal article" date="2017" name="Mol. Biol. Evol.">
        <title>The 4-celled Tetrabaena socialis nuclear genome reveals the essential components for genetic control of cell number at the origin of multicellularity in the volvocine lineage.</title>
        <authorList>
            <person name="Featherston J."/>
            <person name="Arakaki Y."/>
            <person name="Hanschen E.R."/>
            <person name="Ferris P.J."/>
            <person name="Michod R.E."/>
            <person name="Olson B.J.S.C."/>
            <person name="Nozaki H."/>
            <person name="Durand P.M."/>
        </authorList>
    </citation>
    <scope>NUCLEOTIDE SEQUENCE [LARGE SCALE GENOMIC DNA]</scope>
    <source>
        <strain evidence="3 4">NIES-571</strain>
    </source>
</reference>
<evidence type="ECO:0000313" key="3">
    <source>
        <dbReference type="EMBL" id="PNH06032.1"/>
    </source>
</evidence>
<feature type="chain" id="PRO_5014405574" evidence="1">
    <location>
        <begin position="31"/>
        <end position="281"/>
    </location>
</feature>
<dbReference type="GO" id="GO:0097542">
    <property type="term" value="C:ciliary tip"/>
    <property type="evidence" value="ECO:0007669"/>
    <property type="project" value="TreeGrafter"/>
</dbReference>
<feature type="signal peptide" evidence="1">
    <location>
        <begin position="1"/>
        <end position="30"/>
    </location>
</feature>
<evidence type="ECO:0000256" key="1">
    <source>
        <dbReference type="SAM" id="SignalP"/>
    </source>
</evidence>
<dbReference type="EMBL" id="PGGS01000263">
    <property type="protein sequence ID" value="PNH06032.1"/>
    <property type="molecule type" value="Genomic_DNA"/>
</dbReference>
<dbReference type="PANTHER" id="PTHR14881:SF4">
    <property type="entry name" value="LISH DOMAIN-CONTAINING PROTEIN ARMC9"/>
    <property type="match status" value="1"/>
</dbReference>
<keyword evidence="4" id="KW-1185">Reference proteome</keyword>
<evidence type="ECO:0000259" key="2">
    <source>
        <dbReference type="Pfam" id="PF23138"/>
    </source>
</evidence>
<dbReference type="OrthoDB" id="549342at2759"/>
<gene>
    <name evidence="3" type="ORF">TSOC_007630</name>
</gene>
<sequence>MLAGARHCSRKARQQLLLLLLLCGGRMAEGHGAVSERGARDLLNLCVEFLQFLQYNHTVGTLLEERASKRSQLNNSLLSARAQSREARERLRAEMMRKFDEGRRDDFFSLWQQFVPAAQQGFDFATQGVYFAIYPVLPSSLVLVVTPGLGPVPAVAPYTSSSRHEMALRMRDALLVRPVQLEQRDGLWGAVFTRGKVFKSYLEGRGASLAHTADFLPYYALPYVPQPEHHPSFEALFQSRWVDDQRLRLKTFLESVAAHGPNEVPQLYVLYTEHLARTGAP</sequence>
<dbReference type="GO" id="GO:0005814">
    <property type="term" value="C:centriole"/>
    <property type="evidence" value="ECO:0007669"/>
    <property type="project" value="TreeGrafter"/>
</dbReference>
<name>A0A2J8A0H9_9CHLO</name>
<dbReference type="InterPro" id="IPR040369">
    <property type="entry name" value="ARMC9"/>
</dbReference>
<organism evidence="3 4">
    <name type="scientific">Tetrabaena socialis</name>
    <dbReference type="NCBI Taxonomy" id="47790"/>
    <lineage>
        <taxon>Eukaryota</taxon>
        <taxon>Viridiplantae</taxon>
        <taxon>Chlorophyta</taxon>
        <taxon>core chlorophytes</taxon>
        <taxon>Chlorophyceae</taxon>
        <taxon>CS clade</taxon>
        <taxon>Chlamydomonadales</taxon>
        <taxon>Tetrabaenaceae</taxon>
        <taxon>Tetrabaena</taxon>
    </lineage>
</organism>
<dbReference type="GO" id="GO:0060271">
    <property type="term" value="P:cilium assembly"/>
    <property type="evidence" value="ECO:0007669"/>
    <property type="project" value="InterPro"/>
</dbReference>
<dbReference type="InterPro" id="IPR056327">
    <property type="entry name" value="ARMC9_CTLH-like_dom"/>
</dbReference>
<dbReference type="GO" id="GO:0036064">
    <property type="term" value="C:ciliary basal body"/>
    <property type="evidence" value="ECO:0007669"/>
    <property type="project" value="InterPro"/>
</dbReference>
<dbReference type="Proteomes" id="UP000236333">
    <property type="component" value="Unassembled WGS sequence"/>
</dbReference>
<evidence type="ECO:0000313" key="4">
    <source>
        <dbReference type="Proteomes" id="UP000236333"/>
    </source>
</evidence>
<dbReference type="AlphaFoldDB" id="A0A2J8A0H9"/>
<protein>
    <submittedName>
        <fullName evidence="3">LisH domain-containing protein ARMC9</fullName>
    </submittedName>
</protein>
<keyword evidence="1" id="KW-0732">Signal</keyword>
<accession>A0A2J8A0H9</accession>
<proteinExistence type="predicted"/>
<dbReference type="Pfam" id="PF23138">
    <property type="entry name" value="CTLH_Armc9"/>
    <property type="match status" value="1"/>
</dbReference>
<dbReference type="PANTHER" id="PTHR14881">
    <property type="entry name" value="LISH DOMAIN-CONTAINING PROTEIN ARMC9"/>
    <property type="match status" value="1"/>
</dbReference>